<keyword evidence="4 11" id="KW-0378">Hydrolase</keyword>
<dbReference type="GO" id="GO:0008936">
    <property type="term" value="F:nicotinamidase activity"/>
    <property type="evidence" value="ECO:0007669"/>
    <property type="project" value="UniProtKB-EC"/>
</dbReference>
<dbReference type="Pfam" id="PF00857">
    <property type="entry name" value="Isochorismatase"/>
    <property type="match status" value="1"/>
</dbReference>
<evidence type="ECO:0000256" key="3">
    <source>
        <dbReference type="ARBA" id="ARBA00022723"/>
    </source>
</evidence>
<dbReference type="InterPro" id="IPR036380">
    <property type="entry name" value="Isochorismatase-like_sf"/>
</dbReference>
<dbReference type="GO" id="GO:0046872">
    <property type="term" value="F:metal ion binding"/>
    <property type="evidence" value="ECO:0007669"/>
    <property type="project" value="UniProtKB-KW"/>
</dbReference>
<dbReference type="SUPFAM" id="SSF52499">
    <property type="entry name" value="Isochorismatase-like hydrolases"/>
    <property type="match status" value="1"/>
</dbReference>
<evidence type="ECO:0000256" key="6">
    <source>
        <dbReference type="ARBA" id="ARBA00039017"/>
    </source>
</evidence>
<evidence type="ECO:0000256" key="2">
    <source>
        <dbReference type="ARBA" id="ARBA00022642"/>
    </source>
</evidence>
<dbReference type="Gene3D" id="3.40.50.850">
    <property type="entry name" value="Isochorismatase-like"/>
    <property type="match status" value="1"/>
</dbReference>
<dbReference type="InterPro" id="IPR052347">
    <property type="entry name" value="Isochorismatase_Nicotinamidase"/>
</dbReference>
<evidence type="ECO:0000256" key="1">
    <source>
        <dbReference type="ARBA" id="ARBA00006336"/>
    </source>
</evidence>
<dbReference type="EMBL" id="VRYZ01000006">
    <property type="protein sequence ID" value="TXS90425.1"/>
    <property type="molecule type" value="Genomic_DNA"/>
</dbReference>
<dbReference type="OrthoDB" id="9791276at2"/>
<keyword evidence="12" id="KW-1185">Reference proteome</keyword>
<dbReference type="AlphaFoldDB" id="A0A5C8ZQ11"/>
<dbReference type="PROSITE" id="PS51257">
    <property type="entry name" value="PROKAR_LIPOPROTEIN"/>
    <property type="match status" value="1"/>
</dbReference>
<gene>
    <name evidence="11" type="primary">pncA</name>
    <name evidence="11" type="ORF">FVW59_13865</name>
</gene>
<sequence>MKRNLVTGLLACLFLLAACSGTDPGPDREGRSALIIVDVQYDFLPGGALATSGGDEIIGLINALQAQFDLVVATQDWHPPGHGSFASAHPGHRVGEVIELNGLRQVLWPDHAVQHSRGAQLAAALDQQRIERVFRKGLNPGVDSYSGFFDNDRRGDTGMRDYLISRGVTDVVVVGLALDYCVKYTALDARRIGLGATVLVDATRAVNLNPGDAGKTLDELRAAGVVVSDSAVYLKEG</sequence>
<evidence type="ECO:0000313" key="11">
    <source>
        <dbReference type="EMBL" id="TXS90425.1"/>
    </source>
</evidence>
<feature type="signal peptide" evidence="9">
    <location>
        <begin position="1"/>
        <end position="17"/>
    </location>
</feature>
<dbReference type="InterPro" id="IPR000868">
    <property type="entry name" value="Isochorismatase-like_dom"/>
</dbReference>
<keyword evidence="3" id="KW-0479">Metal-binding</keyword>
<protein>
    <recommendedName>
        <fullName evidence="8">Nicotinamidase</fullName>
        <ecNumber evidence="6">3.5.1.19</ecNumber>
    </recommendedName>
    <alternativeName>
        <fullName evidence="7">Nicotinamide deamidase</fullName>
    </alternativeName>
</protein>
<comment type="pathway">
    <text evidence="5">Cofactor biosynthesis; nicotinate biosynthesis; nicotinate from nicotinamide: step 1/1.</text>
</comment>
<comment type="caution">
    <text evidence="11">The sequence shown here is derived from an EMBL/GenBank/DDBJ whole genome shotgun (WGS) entry which is preliminary data.</text>
</comment>
<feature type="chain" id="PRO_5023098056" description="Nicotinamidase" evidence="9">
    <location>
        <begin position="18"/>
        <end position="237"/>
    </location>
</feature>
<evidence type="ECO:0000256" key="5">
    <source>
        <dbReference type="ARBA" id="ARBA00037900"/>
    </source>
</evidence>
<dbReference type="PANTHER" id="PTHR11080:SF2">
    <property type="entry name" value="LD05707P"/>
    <property type="match status" value="1"/>
</dbReference>
<dbReference type="NCBIfam" id="NF008623">
    <property type="entry name" value="PRK11609.1"/>
    <property type="match status" value="1"/>
</dbReference>
<dbReference type="PANTHER" id="PTHR11080">
    <property type="entry name" value="PYRAZINAMIDASE/NICOTINAMIDASE"/>
    <property type="match status" value="1"/>
</dbReference>
<evidence type="ECO:0000256" key="4">
    <source>
        <dbReference type="ARBA" id="ARBA00022801"/>
    </source>
</evidence>
<dbReference type="RefSeq" id="WP_148064951.1">
    <property type="nucleotide sequence ID" value="NZ_VRYZ01000006.1"/>
</dbReference>
<evidence type="ECO:0000256" key="8">
    <source>
        <dbReference type="ARBA" id="ARBA00072277"/>
    </source>
</evidence>
<keyword evidence="9" id="KW-0732">Signal</keyword>
<dbReference type="GO" id="GO:0019363">
    <property type="term" value="P:pyridine nucleotide biosynthetic process"/>
    <property type="evidence" value="ECO:0007669"/>
    <property type="project" value="UniProtKB-KW"/>
</dbReference>
<evidence type="ECO:0000256" key="7">
    <source>
        <dbReference type="ARBA" id="ARBA00043224"/>
    </source>
</evidence>
<keyword evidence="2" id="KW-0662">Pyridine nucleotide biosynthesis</keyword>
<evidence type="ECO:0000256" key="9">
    <source>
        <dbReference type="SAM" id="SignalP"/>
    </source>
</evidence>
<evidence type="ECO:0000259" key="10">
    <source>
        <dbReference type="Pfam" id="PF00857"/>
    </source>
</evidence>
<accession>A0A5C8ZQ11</accession>
<dbReference type="FunFam" id="3.40.50.850:FF:000006">
    <property type="entry name" value="Bifunctional pyrazinamidase/nicotinamidase"/>
    <property type="match status" value="1"/>
</dbReference>
<feature type="domain" description="Isochorismatase-like" evidence="10">
    <location>
        <begin position="32"/>
        <end position="230"/>
    </location>
</feature>
<dbReference type="CDD" id="cd01011">
    <property type="entry name" value="nicotinamidase"/>
    <property type="match status" value="1"/>
</dbReference>
<name>A0A5C8ZQ11_9GAMM</name>
<reference evidence="11 12" key="1">
    <citation type="submission" date="2019-08" db="EMBL/GenBank/DDBJ databases">
        <title>Parahaliea maris sp. nov., isolated from the surface seawater.</title>
        <authorList>
            <person name="Liu Y."/>
        </authorList>
    </citation>
    <scope>NUCLEOTIDE SEQUENCE [LARGE SCALE GENOMIC DNA]</scope>
    <source>
        <strain evidence="11 12">S2-26</strain>
    </source>
</reference>
<dbReference type="Proteomes" id="UP000321933">
    <property type="component" value="Unassembled WGS sequence"/>
</dbReference>
<dbReference type="EC" id="3.5.1.19" evidence="6"/>
<organism evidence="11 12">
    <name type="scientific">Parahaliea aestuarii</name>
    <dbReference type="NCBI Taxonomy" id="1852021"/>
    <lineage>
        <taxon>Bacteria</taxon>
        <taxon>Pseudomonadati</taxon>
        <taxon>Pseudomonadota</taxon>
        <taxon>Gammaproteobacteria</taxon>
        <taxon>Cellvibrionales</taxon>
        <taxon>Halieaceae</taxon>
        <taxon>Parahaliea</taxon>
    </lineage>
</organism>
<proteinExistence type="inferred from homology"/>
<comment type="similarity">
    <text evidence="1">Belongs to the isochorismatase family.</text>
</comment>
<evidence type="ECO:0000313" key="12">
    <source>
        <dbReference type="Proteomes" id="UP000321933"/>
    </source>
</evidence>